<evidence type="ECO:0000259" key="1">
    <source>
        <dbReference type="Pfam" id="PF10543"/>
    </source>
</evidence>
<evidence type="ECO:0000313" key="2">
    <source>
        <dbReference type="EMBL" id="OAT58458.1"/>
    </source>
</evidence>
<evidence type="ECO:0000313" key="3">
    <source>
        <dbReference type="Proteomes" id="UP000078431"/>
    </source>
</evidence>
<dbReference type="EMBL" id="LXEX01000040">
    <property type="protein sequence ID" value="OAT58458.1"/>
    <property type="molecule type" value="Genomic_DNA"/>
</dbReference>
<dbReference type="RefSeq" id="WP_061554973.1">
    <property type="nucleotide sequence ID" value="NZ_LXEX01000040.1"/>
</dbReference>
<protein>
    <recommendedName>
        <fullName evidence="1">KilA-N DNA-binding domain-containing protein</fullName>
    </recommendedName>
</protein>
<dbReference type="InterPro" id="IPR018873">
    <property type="entry name" value="KilA-N_DNA-bd_domain"/>
</dbReference>
<organism evidence="2 3">
    <name type="scientific">Obesumbacterium proteus ATCC 12841</name>
    <dbReference type="NCBI Taxonomy" id="1354268"/>
    <lineage>
        <taxon>Bacteria</taxon>
        <taxon>Pseudomonadati</taxon>
        <taxon>Pseudomonadota</taxon>
        <taxon>Gammaproteobacteria</taxon>
        <taxon>Enterobacterales</taxon>
        <taxon>Hafniaceae</taxon>
        <taxon>Obesumbacterium</taxon>
    </lineage>
</organism>
<comment type="caution">
    <text evidence="2">The sequence shown here is derived from an EMBL/GenBank/DDBJ whole genome shotgun (WGS) entry which is preliminary data.</text>
</comment>
<name>A0AA91EFP7_9GAMM</name>
<gene>
    <name evidence="2" type="ORF">M993_02828</name>
</gene>
<keyword evidence="3" id="KW-1185">Reference proteome</keyword>
<dbReference type="AlphaFoldDB" id="A0AA91EFP7"/>
<sequence>MQQSTSTAVNLANYLPTVDPDTFPVIEWNGVRVVTTETLARGYNTEVNNIRNNLLNNKGRFVEGVHIFKLDGEELKSFKNYINDIDVVNKRAPSLTLWTEKGAARMSKIIDTDEAWDFFEQMETAYFHPVQHMLSHGDASAKVQMHMMLNESAARMLNLPQTGKLQMLRKTFEHYGVPDTLPSYGIDAPNEGGSSEVTFSLTHLLKASGVSLSAASVNKLLQKNGIIQKMKRASSKGGEKEFWNITESGLRFGKNVTSDRNPRETQPHFYNSQFGKLLATIGI</sequence>
<accession>A0AA91EFP7</accession>
<dbReference type="Pfam" id="PF10543">
    <property type="entry name" value="ORF6N"/>
    <property type="match status" value="1"/>
</dbReference>
<feature type="domain" description="KilA-N DNA-binding" evidence="1">
    <location>
        <begin position="25"/>
        <end position="109"/>
    </location>
</feature>
<dbReference type="Proteomes" id="UP000078431">
    <property type="component" value="Unassembled WGS sequence"/>
</dbReference>
<proteinExistence type="predicted"/>
<reference evidence="2 3" key="1">
    <citation type="submission" date="2016-04" db="EMBL/GenBank/DDBJ databases">
        <title>ATOL: Assembling a taxonomically balanced genome-scale reconstruction of the evolutionary history of the Enterobacteriaceae.</title>
        <authorList>
            <person name="Plunkett G.III."/>
            <person name="Neeno-Eckwall E.C."/>
            <person name="Glasner J.D."/>
            <person name="Perna N.T."/>
        </authorList>
    </citation>
    <scope>NUCLEOTIDE SEQUENCE [LARGE SCALE GENOMIC DNA]</scope>
    <source>
        <strain evidence="2 3">ATCC 12841</strain>
    </source>
</reference>